<dbReference type="Pfam" id="PF00462">
    <property type="entry name" value="Glutaredoxin"/>
    <property type="match status" value="1"/>
</dbReference>
<dbReference type="RefSeq" id="WP_107897610.1">
    <property type="nucleotide sequence ID" value="NZ_PYWM01000047.1"/>
</dbReference>
<comment type="caution">
    <text evidence="2">The sequence shown here is derived from an EMBL/GenBank/DDBJ whole genome shotgun (WGS) entry which is preliminary data.</text>
</comment>
<dbReference type="Proteomes" id="UP000308744">
    <property type="component" value="Unassembled WGS sequence"/>
</dbReference>
<protein>
    <submittedName>
        <fullName evidence="2">Glutaredoxin family protein</fullName>
    </submittedName>
</protein>
<dbReference type="Gene3D" id="3.40.30.10">
    <property type="entry name" value="Glutaredoxin"/>
    <property type="match status" value="1"/>
</dbReference>
<sequence>MEKKIVVYTMFNCIFCINLKNWMESNQLRYEERNIIKDSEYEKEFHDLNGAGLPLIVIQNNGEETIVTGFNQRKLEKLLIKS</sequence>
<evidence type="ECO:0000313" key="3">
    <source>
        <dbReference type="Proteomes" id="UP000308744"/>
    </source>
</evidence>
<reference evidence="2 3" key="1">
    <citation type="submission" date="2019-04" db="EMBL/GenBank/DDBJ databases">
        <title>Lysinibacillus genome sequencing.</title>
        <authorList>
            <person name="Dunlap C."/>
        </authorList>
    </citation>
    <scope>NUCLEOTIDE SEQUENCE [LARGE SCALE GENOMIC DNA]</scope>
    <source>
        <strain evidence="2 3">CCTCC AB 2010389</strain>
    </source>
</reference>
<accession>A0A4V5TR84</accession>
<dbReference type="SUPFAM" id="SSF52833">
    <property type="entry name" value="Thioredoxin-like"/>
    <property type="match status" value="1"/>
</dbReference>
<keyword evidence="3" id="KW-1185">Reference proteome</keyword>
<dbReference type="EMBL" id="SZPU01000043">
    <property type="protein sequence ID" value="TKI67813.1"/>
    <property type="molecule type" value="Genomic_DNA"/>
</dbReference>
<feature type="domain" description="Glutaredoxin" evidence="1">
    <location>
        <begin position="5"/>
        <end position="60"/>
    </location>
</feature>
<dbReference type="InterPro" id="IPR002109">
    <property type="entry name" value="Glutaredoxin"/>
</dbReference>
<evidence type="ECO:0000259" key="1">
    <source>
        <dbReference type="Pfam" id="PF00462"/>
    </source>
</evidence>
<gene>
    <name evidence="2" type="ORF">FC756_12250</name>
</gene>
<name>A0A4V5TR84_9BACI</name>
<dbReference type="InterPro" id="IPR036249">
    <property type="entry name" value="Thioredoxin-like_sf"/>
</dbReference>
<proteinExistence type="predicted"/>
<dbReference type="PROSITE" id="PS51354">
    <property type="entry name" value="GLUTAREDOXIN_2"/>
    <property type="match status" value="1"/>
</dbReference>
<dbReference type="AlphaFoldDB" id="A0A4V5TR84"/>
<dbReference type="CDD" id="cd02976">
    <property type="entry name" value="NrdH"/>
    <property type="match status" value="1"/>
</dbReference>
<organism evidence="2 3">
    <name type="scientific">Lysinibacillus mangiferihumi</name>
    <dbReference type="NCBI Taxonomy" id="1130819"/>
    <lineage>
        <taxon>Bacteria</taxon>
        <taxon>Bacillati</taxon>
        <taxon>Bacillota</taxon>
        <taxon>Bacilli</taxon>
        <taxon>Bacillales</taxon>
        <taxon>Bacillaceae</taxon>
        <taxon>Lysinibacillus</taxon>
    </lineage>
</organism>
<evidence type="ECO:0000313" key="2">
    <source>
        <dbReference type="EMBL" id="TKI67813.1"/>
    </source>
</evidence>